<sequence>MIFRLWLSIFLILNYSPSCDPNRHNSRANRILDRITKFIASDVAAESKAKLLGVLMNVSDTVPVTKTPQKPVTVPPQLVIGPGGKGGKASSLEPIDQLLMDAAEPGTAFNEPEILADSDVVKFDGDILMKLEQFAKIQRNVTLSLFEEALEKNLEQEKLNITLLEWINSLVPRSSSRKVRAARRDPRRFWRNGVVPIRIDSNNFRSNHKKRIARSMDRISEATCICFDIITKAEALAYKPHIRIIDGNGCRSYVGYSVRWGKGYLAQDLTLGRRCRRPRIAVHELLHALGLFHEQSRPDRNAFVDIKIENVIPRNRGNFNRFGRRTVNTRGVPYDYTSIMHYSNKAFSLNGEYTIIPKGSDNRDKYLDKIGRTRYMSRGDKAVLNIMYNCPSHTASAKPTCEDYPYNFPPDDPI</sequence>
<feature type="binding site" evidence="1">
    <location>
        <position position="283"/>
    </location>
    <ligand>
        <name>Zn(2+)</name>
        <dbReference type="ChEBI" id="CHEBI:29105"/>
        <note>catalytic</note>
    </ligand>
</feature>
<feature type="signal peptide" evidence="2">
    <location>
        <begin position="1"/>
        <end position="21"/>
    </location>
</feature>
<dbReference type="SMART" id="SM00235">
    <property type="entry name" value="ZnMc"/>
    <property type="match status" value="1"/>
</dbReference>
<dbReference type="PANTHER" id="PTHR10127:SF850">
    <property type="entry name" value="METALLOENDOPEPTIDASE"/>
    <property type="match status" value="1"/>
</dbReference>
<dbReference type="GO" id="GO:0004222">
    <property type="term" value="F:metalloendopeptidase activity"/>
    <property type="evidence" value="ECO:0007669"/>
    <property type="project" value="UniProtKB-UniRule"/>
</dbReference>
<dbReference type="InterPro" id="IPR024079">
    <property type="entry name" value="MetalloPept_cat_dom_sf"/>
</dbReference>
<keyword evidence="1 2" id="KW-0645">Protease</keyword>
<feature type="binding site" evidence="1">
    <location>
        <position position="293"/>
    </location>
    <ligand>
        <name>Zn(2+)</name>
        <dbReference type="ChEBI" id="CHEBI:29105"/>
        <note>catalytic</note>
    </ligand>
</feature>
<feature type="domain" description="Peptidase M12A" evidence="3">
    <location>
        <begin position="181"/>
        <end position="391"/>
    </location>
</feature>
<dbReference type="GO" id="GO:0008270">
    <property type="term" value="F:zinc ion binding"/>
    <property type="evidence" value="ECO:0007669"/>
    <property type="project" value="UniProtKB-UniRule"/>
</dbReference>
<dbReference type="GO" id="GO:0006508">
    <property type="term" value="P:proteolysis"/>
    <property type="evidence" value="ECO:0007669"/>
    <property type="project" value="UniProtKB-KW"/>
</dbReference>
<proteinExistence type="predicted"/>
<accession>A0A210QBC5</accession>
<keyword evidence="1 2" id="KW-0482">Metalloprotease</keyword>
<comment type="caution">
    <text evidence="4">The sequence shown here is derived from an EMBL/GenBank/DDBJ whole genome shotgun (WGS) entry which is preliminary data.</text>
</comment>
<dbReference type="CDD" id="cd04280">
    <property type="entry name" value="ZnMc_astacin_like"/>
    <property type="match status" value="1"/>
</dbReference>
<keyword evidence="1 2" id="KW-0479">Metal-binding</keyword>
<keyword evidence="1 2" id="KW-0862">Zinc</keyword>
<reference evidence="4 5" key="1">
    <citation type="journal article" date="2017" name="Nat. Ecol. Evol.">
        <title>Scallop genome provides insights into evolution of bilaterian karyotype and development.</title>
        <authorList>
            <person name="Wang S."/>
            <person name="Zhang J."/>
            <person name="Jiao W."/>
            <person name="Li J."/>
            <person name="Xun X."/>
            <person name="Sun Y."/>
            <person name="Guo X."/>
            <person name="Huan P."/>
            <person name="Dong B."/>
            <person name="Zhang L."/>
            <person name="Hu X."/>
            <person name="Sun X."/>
            <person name="Wang J."/>
            <person name="Zhao C."/>
            <person name="Wang Y."/>
            <person name="Wang D."/>
            <person name="Huang X."/>
            <person name="Wang R."/>
            <person name="Lv J."/>
            <person name="Li Y."/>
            <person name="Zhang Z."/>
            <person name="Liu B."/>
            <person name="Lu W."/>
            <person name="Hui Y."/>
            <person name="Liang J."/>
            <person name="Zhou Z."/>
            <person name="Hou R."/>
            <person name="Li X."/>
            <person name="Liu Y."/>
            <person name="Li H."/>
            <person name="Ning X."/>
            <person name="Lin Y."/>
            <person name="Zhao L."/>
            <person name="Xing Q."/>
            <person name="Dou J."/>
            <person name="Li Y."/>
            <person name="Mao J."/>
            <person name="Guo H."/>
            <person name="Dou H."/>
            <person name="Li T."/>
            <person name="Mu C."/>
            <person name="Jiang W."/>
            <person name="Fu Q."/>
            <person name="Fu X."/>
            <person name="Miao Y."/>
            <person name="Liu J."/>
            <person name="Yu Q."/>
            <person name="Li R."/>
            <person name="Liao H."/>
            <person name="Li X."/>
            <person name="Kong Y."/>
            <person name="Jiang Z."/>
            <person name="Chourrout D."/>
            <person name="Li R."/>
            <person name="Bao Z."/>
        </authorList>
    </citation>
    <scope>NUCLEOTIDE SEQUENCE [LARGE SCALE GENOMIC DNA]</scope>
    <source>
        <strain evidence="4 5">PY_sf001</strain>
    </source>
</reference>
<protein>
    <recommendedName>
        <fullName evidence="2">Metalloendopeptidase</fullName>
        <ecNumber evidence="2">3.4.24.-</ecNumber>
    </recommendedName>
</protein>
<dbReference type="AlphaFoldDB" id="A0A210QBC5"/>
<dbReference type="Pfam" id="PF01400">
    <property type="entry name" value="Astacin"/>
    <property type="match status" value="1"/>
</dbReference>
<dbReference type="Proteomes" id="UP000242188">
    <property type="component" value="Unassembled WGS sequence"/>
</dbReference>
<evidence type="ECO:0000256" key="2">
    <source>
        <dbReference type="RuleBase" id="RU361183"/>
    </source>
</evidence>
<keyword evidence="5" id="KW-1185">Reference proteome</keyword>
<dbReference type="EMBL" id="NEDP02004298">
    <property type="protein sequence ID" value="OWF46036.1"/>
    <property type="molecule type" value="Genomic_DNA"/>
</dbReference>
<comment type="cofactor">
    <cofactor evidence="1 2">
        <name>Zn(2+)</name>
        <dbReference type="ChEBI" id="CHEBI:29105"/>
    </cofactor>
    <text evidence="1 2">Binds 1 zinc ion per subunit.</text>
</comment>
<dbReference type="PANTHER" id="PTHR10127">
    <property type="entry name" value="DISCOIDIN, CUB, EGF, LAMININ , AND ZINC METALLOPROTEASE DOMAIN CONTAINING"/>
    <property type="match status" value="1"/>
</dbReference>
<keyword evidence="1 2" id="KW-0378">Hydrolase</keyword>
<dbReference type="OrthoDB" id="7721051at2759"/>
<name>A0A210QBC5_MIZYE</name>
<dbReference type="PRINTS" id="PR00480">
    <property type="entry name" value="ASTACIN"/>
</dbReference>
<evidence type="ECO:0000313" key="4">
    <source>
        <dbReference type="EMBL" id="OWF46036.1"/>
    </source>
</evidence>
<feature type="chain" id="PRO_5011816139" description="Metalloendopeptidase" evidence="2">
    <location>
        <begin position="22"/>
        <end position="414"/>
    </location>
</feature>
<feature type="binding site" evidence="1">
    <location>
        <position position="287"/>
    </location>
    <ligand>
        <name>Zn(2+)</name>
        <dbReference type="ChEBI" id="CHEBI:29105"/>
        <note>catalytic</note>
    </ligand>
</feature>
<dbReference type="InterPro" id="IPR034035">
    <property type="entry name" value="Astacin-like_dom"/>
</dbReference>
<gene>
    <name evidence="4" type="ORF">KP79_PYT01475</name>
</gene>
<dbReference type="EC" id="3.4.24.-" evidence="2"/>
<organism evidence="4 5">
    <name type="scientific">Mizuhopecten yessoensis</name>
    <name type="common">Japanese scallop</name>
    <name type="synonym">Patinopecten yessoensis</name>
    <dbReference type="NCBI Taxonomy" id="6573"/>
    <lineage>
        <taxon>Eukaryota</taxon>
        <taxon>Metazoa</taxon>
        <taxon>Spiralia</taxon>
        <taxon>Lophotrochozoa</taxon>
        <taxon>Mollusca</taxon>
        <taxon>Bivalvia</taxon>
        <taxon>Autobranchia</taxon>
        <taxon>Pteriomorphia</taxon>
        <taxon>Pectinida</taxon>
        <taxon>Pectinoidea</taxon>
        <taxon>Pectinidae</taxon>
        <taxon>Mizuhopecten</taxon>
    </lineage>
</organism>
<dbReference type="InterPro" id="IPR001506">
    <property type="entry name" value="Peptidase_M12A"/>
</dbReference>
<dbReference type="STRING" id="6573.A0A210QBC5"/>
<dbReference type="PROSITE" id="PS51864">
    <property type="entry name" value="ASTACIN"/>
    <property type="match status" value="1"/>
</dbReference>
<keyword evidence="2" id="KW-0732">Signal</keyword>
<evidence type="ECO:0000259" key="3">
    <source>
        <dbReference type="PROSITE" id="PS51864"/>
    </source>
</evidence>
<evidence type="ECO:0000313" key="5">
    <source>
        <dbReference type="Proteomes" id="UP000242188"/>
    </source>
</evidence>
<evidence type="ECO:0000256" key="1">
    <source>
        <dbReference type="PROSITE-ProRule" id="PRU01211"/>
    </source>
</evidence>
<dbReference type="Gene3D" id="3.40.390.10">
    <property type="entry name" value="Collagenase (Catalytic Domain)"/>
    <property type="match status" value="1"/>
</dbReference>
<dbReference type="SUPFAM" id="SSF55486">
    <property type="entry name" value="Metalloproteases ('zincins'), catalytic domain"/>
    <property type="match status" value="1"/>
</dbReference>
<dbReference type="InterPro" id="IPR006026">
    <property type="entry name" value="Peptidase_Metallo"/>
</dbReference>
<comment type="caution">
    <text evidence="1">Lacks conserved residue(s) required for the propagation of feature annotation.</text>
</comment>
<feature type="active site" evidence="1">
    <location>
        <position position="284"/>
    </location>
</feature>